<keyword evidence="4" id="KW-0378">Hydrolase</keyword>
<evidence type="ECO:0000256" key="1">
    <source>
        <dbReference type="ARBA" id="ARBA00010233"/>
    </source>
</evidence>
<gene>
    <name evidence="9" type="ORF">P8935_21060</name>
</gene>
<accession>A0AAU7DI82</accession>
<dbReference type="InterPro" id="IPR027461">
    <property type="entry name" value="Carboxypeptidase_A_C_sf"/>
</dbReference>
<dbReference type="Pfam" id="PF17676">
    <property type="entry name" value="Peptidase_S66C"/>
    <property type="match status" value="1"/>
</dbReference>
<dbReference type="Gene3D" id="3.40.50.10740">
    <property type="entry name" value="Class I glutamine amidotransferase-like"/>
    <property type="match status" value="1"/>
</dbReference>
<dbReference type="SUPFAM" id="SSF52317">
    <property type="entry name" value="Class I glutamine amidotransferase-like"/>
    <property type="match status" value="1"/>
</dbReference>
<feature type="active site" description="Nucleophile" evidence="6">
    <location>
        <position position="117"/>
    </location>
</feature>
<dbReference type="GO" id="GO:0004180">
    <property type="term" value="F:carboxypeptidase activity"/>
    <property type="evidence" value="ECO:0007669"/>
    <property type="project" value="UniProtKB-KW"/>
</dbReference>
<dbReference type="InterPro" id="IPR003507">
    <property type="entry name" value="S66_fam"/>
</dbReference>
<dbReference type="Gene3D" id="3.50.30.60">
    <property type="entry name" value="LD-carboxypeptidase A C-terminal domain-like"/>
    <property type="match status" value="1"/>
</dbReference>
<evidence type="ECO:0000259" key="7">
    <source>
        <dbReference type="Pfam" id="PF02016"/>
    </source>
</evidence>
<evidence type="ECO:0000256" key="4">
    <source>
        <dbReference type="ARBA" id="ARBA00022801"/>
    </source>
</evidence>
<feature type="domain" description="LD-carboxypeptidase N-terminal" evidence="7">
    <location>
        <begin position="20"/>
        <end position="137"/>
    </location>
</feature>
<keyword evidence="3" id="KW-0645">Protease</keyword>
<feature type="active site" description="Charge relay system" evidence="6">
    <location>
        <position position="212"/>
    </location>
</feature>
<dbReference type="InterPro" id="IPR027478">
    <property type="entry name" value="LdcA_N"/>
</dbReference>
<keyword evidence="2" id="KW-0121">Carboxypeptidase</keyword>
<evidence type="ECO:0000259" key="8">
    <source>
        <dbReference type="Pfam" id="PF17676"/>
    </source>
</evidence>
<reference evidence="9" key="1">
    <citation type="submission" date="2023-03" db="EMBL/GenBank/DDBJ databases">
        <title>Edaphobacter sp.</title>
        <authorList>
            <person name="Huber K.J."/>
            <person name="Papendorf J."/>
            <person name="Pilke C."/>
            <person name="Bunk B."/>
            <person name="Sproeer C."/>
            <person name="Pester M."/>
        </authorList>
    </citation>
    <scope>NUCLEOTIDE SEQUENCE</scope>
    <source>
        <strain evidence="9">DSM 110680</strain>
    </source>
</reference>
<dbReference type="InterPro" id="IPR040449">
    <property type="entry name" value="Peptidase_S66_N"/>
</dbReference>
<evidence type="ECO:0000256" key="6">
    <source>
        <dbReference type="PIRSR" id="PIRSR028757-1"/>
    </source>
</evidence>
<comment type="similarity">
    <text evidence="1">Belongs to the peptidase S66 family.</text>
</comment>
<proteinExistence type="inferred from homology"/>
<feature type="domain" description="LD-carboxypeptidase C-terminal" evidence="8">
    <location>
        <begin position="182"/>
        <end position="297"/>
    </location>
</feature>
<dbReference type="GO" id="GO:0006508">
    <property type="term" value="P:proteolysis"/>
    <property type="evidence" value="ECO:0007669"/>
    <property type="project" value="UniProtKB-KW"/>
</dbReference>
<dbReference type="PANTHER" id="PTHR30237">
    <property type="entry name" value="MURAMOYLTETRAPEPTIDE CARBOXYPEPTIDASE"/>
    <property type="match status" value="1"/>
</dbReference>
<dbReference type="AlphaFoldDB" id="A0AAU7DI82"/>
<evidence type="ECO:0000256" key="2">
    <source>
        <dbReference type="ARBA" id="ARBA00022645"/>
    </source>
</evidence>
<dbReference type="PANTHER" id="PTHR30237:SF2">
    <property type="entry name" value="MUREIN TETRAPEPTIDE CARBOXYPEPTIDASE"/>
    <property type="match status" value="1"/>
</dbReference>
<dbReference type="InterPro" id="IPR029062">
    <property type="entry name" value="Class_I_gatase-like"/>
</dbReference>
<evidence type="ECO:0000256" key="5">
    <source>
        <dbReference type="ARBA" id="ARBA00022825"/>
    </source>
</evidence>
<protein>
    <submittedName>
        <fullName evidence="9">LD-carboxypeptidase</fullName>
    </submittedName>
</protein>
<evidence type="ECO:0000313" key="9">
    <source>
        <dbReference type="EMBL" id="XBH17049.1"/>
    </source>
</evidence>
<dbReference type="Pfam" id="PF02016">
    <property type="entry name" value="Peptidase_S66"/>
    <property type="match status" value="1"/>
</dbReference>
<organism evidence="9">
    <name type="scientific">Telmatobacter sp. DSM 110680</name>
    <dbReference type="NCBI Taxonomy" id="3036704"/>
    <lineage>
        <taxon>Bacteria</taxon>
        <taxon>Pseudomonadati</taxon>
        <taxon>Acidobacteriota</taxon>
        <taxon>Terriglobia</taxon>
        <taxon>Terriglobales</taxon>
        <taxon>Acidobacteriaceae</taxon>
        <taxon>Telmatobacter</taxon>
    </lineage>
</organism>
<dbReference type="EMBL" id="CP121196">
    <property type="protein sequence ID" value="XBH17049.1"/>
    <property type="molecule type" value="Genomic_DNA"/>
</dbReference>
<dbReference type="InterPro" id="IPR040921">
    <property type="entry name" value="Peptidase_S66C"/>
</dbReference>
<evidence type="ECO:0000256" key="3">
    <source>
        <dbReference type="ARBA" id="ARBA00022670"/>
    </source>
</evidence>
<dbReference type="SUPFAM" id="SSF141986">
    <property type="entry name" value="LD-carboxypeptidase A C-terminal domain-like"/>
    <property type="match status" value="1"/>
</dbReference>
<keyword evidence="5" id="KW-0720">Serine protease</keyword>
<sequence length="314" mass="33334">MTTESKPLMSLGPIGAGASISVISPASFAIPERVAGGMERLNQLGFSPRIGANTQSRGPLFFAGSPEQRLADLQAAFTDPETSVVAAVRGGYGSNYLLDRVDLALIEKHPKPFFAYSDMTGLQLYLLDQLGLPAFHGPMVAADFYREDGVHLDSFHAALAGKPYSVGSAEGLRTLRSGTALGTLYGGCLSILVALIGTRWEPATENKLLFIEDVGAKPYQIDRMLWQLRAAGKLSGVRGIIFGEMLDCTSPGAPENLLEDAILSALDGLNIPIVIGLRSGHVSRQNVTLIFGIEAELDAGTAARIDLLQPAVKP</sequence>
<name>A0AAU7DI82_9BACT</name>
<dbReference type="GO" id="GO:0008236">
    <property type="term" value="F:serine-type peptidase activity"/>
    <property type="evidence" value="ECO:0007669"/>
    <property type="project" value="UniProtKB-KW"/>
</dbReference>
<feature type="active site" description="Charge relay system" evidence="6">
    <location>
        <position position="281"/>
    </location>
</feature>
<dbReference type="PIRSF" id="PIRSF028757">
    <property type="entry name" value="LD-carboxypeptidase"/>
    <property type="match status" value="1"/>
</dbReference>
<dbReference type="CDD" id="cd07025">
    <property type="entry name" value="Peptidase_S66"/>
    <property type="match status" value="1"/>
</dbReference>
<dbReference type="RefSeq" id="WP_348262281.1">
    <property type="nucleotide sequence ID" value="NZ_CP121196.1"/>
</dbReference>